<evidence type="ECO:0000256" key="4">
    <source>
        <dbReference type="PROSITE-ProRule" id="PRU00473"/>
    </source>
</evidence>
<organism evidence="7 8">
    <name type="scientific">Flavivirga aquimarina</name>
    <dbReference type="NCBI Taxonomy" id="2027862"/>
    <lineage>
        <taxon>Bacteria</taxon>
        <taxon>Pseudomonadati</taxon>
        <taxon>Bacteroidota</taxon>
        <taxon>Flavobacteriia</taxon>
        <taxon>Flavobacteriales</taxon>
        <taxon>Flavobacteriaceae</taxon>
        <taxon>Flavivirga</taxon>
    </lineage>
</organism>
<dbReference type="SUPFAM" id="SSF82171">
    <property type="entry name" value="DPP6 N-terminal domain-like"/>
    <property type="match status" value="1"/>
</dbReference>
<dbReference type="Pfam" id="PF13620">
    <property type="entry name" value="CarboxypepD_reg"/>
    <property type="match status" value="1"/>
</dbReference>
<feature type="domain" description="OmpA-like" evidence="6">
    <location>
        <begin position="396"/>
        <end position="516"/>
    </location>
</feature>
<dbReference type="InterPro" id="IPR006665">
    <property type="entry name" value="OmpA-like"/>
</dbReference>
<evidence type="ECO:0000313" key="8">
    <source>
        <dbReference type="Proteomes" id="UP001176883"/>
    </source>
</evidence>
<dbReference type="PROSITE" id="PS51123">
    <property type="entry name" value="OMPA_2"/>
    <property type="match status" value="1"/>
</dbReference>
<dbReference type="SUPFAM" id="SSF49464">
    <property type="entry name" value="Carboxypeptidase regulatory domain-like"/>
    <property type="match status" value="1"/>
</dbReference>
<name>A0ABT8WGV9_9FLAO</name>
<dbReference type="EMBL" id="JAUOEK010000184">
    <property type="protein sequence ID" value="MDO5972389.1"/>
    <property type="molecule type" value="Genomic_DNA"/>
</dbReference>
<comment type="caution">
    <text evidence="7">The sequence shown here is derived from an EMBL/GenBank/DDBJ whole genome shotgun (WGS) entry which is preliminary data.</text>
</comment>
<dbReference type="RefSeq" id="WP_303280131.1">
    <property type="nucleotide sequence ID" value="NZ_JAUOEK010000184.1"/>
</dbReference>
<dbReference type="Proteomes" id="UP001176883">
    <property type="component" value="Unassembled WGS sequence"/>
</dbReference>
<evidence type="ECO:0000256" key="2">
    <source>
        <dbReference type="ARBA" id="ARBA00023136"/>
    </source>
</evidence>
<evidence type="ECO:0000256" key="1">
    <source>
        <dbReference type="ARBA" id="ARBA00004442"/>
    </source>
</evidence>
<dbReference type="PANTHER" id="PTHR30329:SF21">
    <property type="entry name" value="LIPOPROTEIN YIAD-RELATED"/>
    <property type="match status" value="1"/>
</dbReference>
<sequence length="517" mass="58359">MKVYFIIILWLQSALLFSQSTIGSNGFQFKTFNTDINTEFSEIGTGFFKGKLIIVSSKKIGDLAKIDPKTNEAYKELYCLDTLGNGALGEPMLFSRILNTNNSEDQVSFSPDQNTIYYSRSNKENSLEFKLYRATLEKDSHGNWINETLLHFNSENVSIENPFVNSKGNKLYFSANMPDAIGGYDIYVSDINPDGTLSNPKNLGGKINTAFDDKYPYIYTDEDEVSLFFASKGHESLGGFDLFSSKISNNTYHTPKNLGNTINTEYDEIAYFNANKKTGYFSSNRKGGNSFDIYYFTSNNIRQTIEGKILDFNTKAILPGTTVTLKDKNQKEIDQLISDKDGAYKFDVAPLESYTITTKKSGFNDGTFYFTANKNEETTYNKDLEITTIDPVIAEVNNELRIVVENIFFDFAKHNIKEASHTTLNEIITVLNKHPEIKLAINAHTDNIGTDAFNLYLSEKRAESTLNYLIKNGIAKNRLVPKGYGEGKPLIDCKNLCSKKDMQTNRRVEFVIINNTP</sequence>
<feature type="chain" id="PRO_5046038052" evidence="5">
    <location>
        <begin position="24"/>
        <end position="517"/>
    </location>
</feature>
<dbReference type="CDD" id="cd07185">
    <property type="entry name" value="OmpA_C-like"/>
    <property type="match status" value="1"/>
</dbReference>
<evidence type="ECO:0000256" key="5">
    <source>
        <dbReference type="SAM" id="SignalP"/>
    </source>
</evidence>
<evidence type="ECO:0000259" key="6">
    <source>
        <dbReference type="PROSITE" id="PS51123"/>
    </source>
</evidence>
<keyword evidence="5" id="KW-0732">Signal</keyword>
<dbReference type="InterPro" id="IPR036737">
    <property type="entry name" value="OmpA-like_sf"/>
</dbReference>
<dbReference type="PRINTS" id="PR01021">
    <property type="entry name" value="OMPADOMAIN"/>
</dbReference>
<dbReference type="PANTHER" id="PTHR30329">
    <property type="entry name" value="STATOR ELEMENT OF FLAGELLAR MOTOR COMPLEX"/>
    <property type="match status" value="1"/>
</dbReference>
<gene>
    <name evidence="7" type="ORF">Q4Q35_21520</name>
</gene>
<feature type="signal peptide" evidence="5">
    <location>
        <begin position="1"/>
        <end position="23"/>
    </location>
</feature>
<keyword evidence="3" id="KW-0998">Cell outer membrane</keyword>
<keyword evidence="8" id="KW-1185">Reference proteome</keyword>
<evidence type="ECO:0000313" key="7">
    <source>
        <dbReference type="EMBL" id="MDO5972389.1"/>
    </source>
</evidence>
<dbReference type="Gene3D" id="2.120.10.30">
    <property type="entry name" value="TolB, C-terminal domain"/>
    <property type="match status" value="1"/>
</dbReference>
<comment type="subcellular location">
    <subcellularLocation>
        <location evidence="1">Cell outer membrane</location>
    </subcellularLocation>
</comment>
<dbReference type="SUPFAM" id="SSF103088">
    <property type="entry name" value="OmpA-like"/>
    <property type="match status" value="1"/>
</dbReference>
<reference evidence="7" key="1">
    <citation type="submission" date="2023-07" db="EMBL/GenBank/DDBJ databases">
        <title>Two novel species in the genus Flavivirga.</title>
        <authorList>
            <person name="Kwon K."/>
        </authorList>
    </citation>
    <scope>NUCLEOTIDE SEQUENCE</scope>
    <source>
        <strain evidence="7">KCTC 52353</strain>
    </source>
</reference>
<dbReference type="Pfam" id="PF00691">
    <property type="entry name" value="OmpA"/>
    <property type="match status" value="1"/>
</dbReference>
<dbReference type="InterPro" id="IPR011659">
    <property type="entry name" value="WD40"/>
</dbReference>
<dbReference type="InterPro" id="IPR050330">
    <property type="entry name" value="Bact_OuterMem_StrucFunc"/>
</dbReference>
<dbReference type="Pfam" id="PF07676">
    <property type="entry name" value="PD40"/>
    <property type="match status" value="1"/>
</dbReference>
<dbReference type="InterPro" id="IPR011042">
    <property type="entry name" value="6-blade_b-propeller_TolB-like"/>
</dbReference>
<dbReference type="Gene3D" id="3.30.1330.60">
    <property type="entry name" value="OmpA-like domain"/>
    <property type="match status" value="1"/>
</dbReference>
<accession>A0ABT8WGV9</accession>
<proteinExistence type="predicted"/>
<evidence type="ECO:0000256" key="3">
    <source>
        <dbReference type="ARBA" id="ARBA00023237"/>
    </source>
</evidence>
<dbReference type="InterPro" id="IPR006664">
    <property type="entry name" value="OMP_bac"/>
</dbReference>
<dbReference type="InterPro" id="IPR008969">
    <property type="entry name" value="CarboxyPept-like_regulatory"/>
</dbReference>
<keyword evidence="2 4" id="KW-0472">Membrane</keyword>
<protein>
    <submittedName>
        <fullName evidence="7">OmpA family protein</fullName>
    </submittedName>
</protein>
<dbReference type="Gene3D" id="2.60.40.1120">
    <property type="entry name" value="Carboxypeptidase-like, regulatory domain"/>
    <property type="match status" value="1"/>
</dbReference>